<dbReference type="Pfam" id="PF18029">
    <property type="entry name" value="Glyoxalase_6"/>
    <property type="match status" value="1"/>
</dbReference>
<dbReference type="AlphaFoldDB" id="A0AAP9M3W1"/>
<evidence type="ECO:0000313" key="3">
    <source>
        <dbReference type="EMBL" id="QIX93601.1"/>
    </source>
</evidence>
<reference evidence="3 4" key="1">
    <citation type="submission" date="2019-11" db="EMBL/GenBank/DDBJ databases">
        <title>FDA dAtabase for Regulatory Grade micrObial Sequences (FDA-ARGOS): Supporting development and validation of Infectious Disease Dx tests.</title>
        <authorList>
            <person name="Turner S."/>
            <person name="Byrd R."/>
            <person name="Tallon L."/>
            <person name="Sadzewicz L."/>
            <person name="Vavikolanu K."/>
            <person name="Mehta A."/>
            <person name="Aluvathingal J."/>
            <person name="Nadendla S."/>
            <person name="Myers T."/>
            <person name="Yan Y."/>
            <person name="Sichtig H."/>
        </authorList>
    </citation>
    <scope>NUCLEOTIDE SEQUENCE [LARGE SCALE GENOMIC DNA]</scope>
    <source>
        <strain evidence="3 4">FDAARGOS_739</strain>
    </source>
</reference>
<sequence length="99" mass="11313">MISDIAGFAYDCRNADKLADFYKELLGWKKILSGNGWAGLRSPQGWILAFQEVKEYEPPVWPWKNGKQQQMAHMDFLVENLESGVAHALKCGAKDRNKR</sequence>
<gene>
    <name evidence="3" type="ORF">FOC47_25505</name>
    <name evidence="2" type="ORF">G5B26_06075</name>
</gene>
<protein>
    <submittedName>
        <fullName evidence="3">VOC family protein</fullName>
    </submittedName>
</protein>
<dbReference type="GeneID" id="57964558"/>
<dbReference type="Gene3D" id="3.10.180.10">
    <property type="entry name" value="2,3-Dihydroxybiphenyl 1,2-Dioxygenase, domain 1"/>
    <property type="match status" value="1"/>
</dbReference>
<proteinExistence type="predicted"/>
<evidence type="ECO:0000259" key="1">
    <source>
        <dbReference type="Pfam" id="PF18029"/>
    </source>
</evidence>
<feature type="domain" description="Glyoxalase-like" evidence="1">
    <location>
        <begin position="9"/>
        <end position="96"/>
    </location>
</feature>
<dbReference type="CDD" id="cd06587">
    <property type="entry name" value="VOC"/>
    <property type="match status" value="1"/>
</dbReference>
<evidence type="ECO:0000313" key="2">
    <source>
        <dbReference type="EMBL" id="NSJ43156.1"/>
    </source>
</evidence>
<reference evidence="2 5" key="2">
    <citation type="journal article" date="2020" name="Cell Host Microbe">
        <title>Functional and Genomic Variation between Human-Derived Isolates of Lachnospiraceae Reveals Inter- and Intra-Species Diversity.</title>
        <authorList>
            <person name="Sorbara M.T."/>
            <person name="Littmann E.R."/>
            <person name="Fontana E."/>
            <person name="Moody T.U."/>
            <person name="Kohout C.E."/>
            <person name="Gjonbalaj M."/>
            <person name="Eaton V."/>
            <person name="Seok R."/>
            <person name="Leiner I.M."/>
            <person name="Pamer E.G."/>
        </authorList>
    </citation>
    <scope>NUCLEOTIDE SEQUENCE [LARGE SCALE GENOMIC DNA]</scope>
    <source>
        <strain evidence="2 5">MSK.2.26</strain>
    </source>
</reference>
<dbReference type="EMBL" id="JAAISW010000006">
    <property type="protein sequence ID" value="NSJ43156.1"/>
    <property type="molecule type" value="Genomic_DNA"/>
</dbReference>
<name>A0AAP9M3W1_9FIRM</name>
<dbReference type="InterPro" id="IPR041581">
    <property type="entry name" value="Glyoxalase_6"/>
</dbReference>
<accession>A0AAP9M3W1</accession>
<dbReference type="InterPro" id="IPR029068">
    <property type="entry name" value="Glyas_Bleomycin-R_OHBP_Dase"/>
</dbReference>
<evidence type="ECO:0000313" key="5">
    <source>
        <dbReference type="Proteomes" id="UP000719916"/>
    </source>
</evidence>
<dbReference type="SUPFAM" id="SSF54593">
    <property type="entry name" value="Glyoxalase/Bleomycin resistance protein/Dihydroxybiphenyl dioxygenase"/>
    <property type="match status" value="1"/>
</dbReference>
<dbReference type="Proteomes" id="UP000501069">
    <property type="component" value="Chromosome"/>
</dbReference>
<evidence type="ECO:0000313" key="4">
    <source>
        <dbReference type="Proteomes" id="UP000501069"/>
    </source>
</evidence>
<reference evidence="2" key="3">
    <citation type="submission" date="2020-02" db="EMBL/GenBank/DDBJ databases">
        <authorList>
            <person name="Littmann E."/>
            <person name="Sorbara M."/>
        </authorList>
    </citation>
    <scope>NUCLEOTIDE SEQUENCE</scope>
    <source>
        <strain evidence="2">MSK.2.26</strain>
    </source>
</reference>
<dbReference type="RefSeq" id="WP_166431259.1">
    <property type="nucleotide sequence ID" value="NZ_CABKQO010000001.1"/>
</dbReference>
<dbReference type="EMBL" id="CP050964">
    <property type="protein sequence ID" value="QIX93601.1"/>
    <property type="molecule type" value="Genomic_DNA"/>
</dbReference>
<dbReference type="Proteomes" id="UP000719916">
    <property type="component" value="Unassembled WGS sequence"/>
</dbReference>
<organism evidence="3 4">
    <name type="scientific">Enterocloster clostridioformis</name>
    <dbReference type="NCBI Taxonomy" id="1531"/>
    <lineage>
        <taxon>Bacteria</taxon>
        <taxon>Bacillati</taxon>
        <taxon>Bacillota</taxon>
        <taxon>Clostridia</taxon>
        <taxon>Lachnospirales</taxon>
        <taxon>Lachnospiraceae</taxon>
        <taxon>Enterocloster</taxon>
    </lineage>
</organism>